<keyword evidence="4" id="KW-1185">Reference proteome</keyword>
<accession>A0A0D7A807</accession>
<feature type="region of interest" description="Disordered" evidence="1">
    <location>
        <begin position="506"/>
        <end position="529"/>
    </location>
</feature>
<evidence type="ECO:0000256" key="1">
    <source>
        <dbReference type="SAM" id="MobiDB-lite"/>
    </source>
</evidence>
<dbReference type="Pfam" id="PF04037">
    <property type="entry name" value="DUF382"/>
    <property type="match status" value="1"/>
</dbReference>
<feature type="compositionally biased region" description="Acidic residues" evidence="1">
    <location>
        <begin position="56"/>
        <end position="67"/>
    </location>
</feature>
<gene>
    <name evidence="3" type="ORF">FISHEDRAFT_46396</name>
</gene>
<dbReference type="InterPro" id="IPR052584">
    <property type="entry name" value="U2_snRNP_Complex_Component"/>
</dbReference>
<protein>
    <submittedName>
        <fullName evidence="3">DUF382-domain-containing protein</fullName>
    </submittedName>
</protein>
<dbReference type="InterPro" id="IPR007180">
    <property type="entry name" value="DUF382"/>
</dbReference>
<sequence>MDVDGAKDNVEYVSEQLDAQAPGYEAFSDVFARFQLPPESQTTDTTDEPSKGEVIYSDDDMESEADSETEKKPLSKKKQRKMARLTVSELKQLVKKPEVVEWTDVTAADPRLLLHLKSYRNTVPIPVHWSAKRDYLQGKRGIEKPPFQLPAYIADTGIATMRDAVKEKEANMSLKAKTRERVQPKMGKIDIDYQKLHDAFFKFATKPLVTGFGEMYFEGKEFETSLKEKRPGDLSPELVEALSIPPLAPPPWLISMQRFGPPPSYPTLRIPGLNAPIPEGAQWGFHPGGWGKPPLDEYNRPLYGDVFGVLPKVGDTGMGEPIDKEPWGELEPEEEEESSESESEEESEAESEAPAPMDGVQTPSGMETPSGMASVVSTVAGGLETPDFLELRKTTGRTMAEATEASGGPRSLYQVVPEKQTSVRGLMGSDRGYDVSAVAGAPIPVLGEDRGSRRSKNGVDVSIDAAELEGLSEEELRRKYDAHSRGNAGVPGAAGREDFSDMVAKEMAKKKQKMETDRDKRKSGREFKF</sequence>
<dbReference type="PANTHER" id="PTHR12785:SF6">
    <property type="entry name" value="SPLICING FACTOR 3B SUBUNIT 2"/>
    <property type="match status" value="1"/>
</dbReference>
<organism evidence="3 4">
    <name type="scientific">Fistulina hepatica ATCC 64428</name>
    <dbReference type="NCBI Taxonomy" id="1128425"/>
    <lineage>
        <taxon>Eukaryota</taxon>
        <taxon>Fungi</taxon>
        <taxon>Dikarya</taxon>
        <taxon>Basidiomycota</taxon>
        <taxon>Agaricomycotina</taxon>
        <taxon>Agaricomycetes</taxon>
        <taxon>Agaricomycetidae</taxon>
        <taxon>Agaricales</taxon>
        <taxon>Fistulinaceae</taxon>
        <taxon>Fistulina</taxon>
    </lineage>
</organism>
<name>A0A0D7A807_9AGAR</name>
<dbReference type="Proteomes" id="UP000054144">
    <property type="component" value="Unassembled WGS sequence"/>
</dbReference>
<dbReference type="PANTHER" id="PTHR12785">
    <property type="entry name" value="SPLICING FACTOR 3B"/>
    <property type="match status" value="1"/>
</dbReference>
<dbReference type="AlphaFoldDB" id="A0A0D7A807"/>
<feature type="region of interest" description="Disordered" evidence="1">
    <location>
        <begin position="36"/>
        <end position="80"/>
    </location>
</feature>
<dbReference type="EMBL" id="KN882021">
    <property type="protein sequence ID" value="KIY46855.1"/>
    <property type="molecule type" value="Genomic_DNA"/>
</dbReference>
<dbReference type="OrthoDB" id="10260794at2759"/>
<dbReference type="InterPro" id="IPR006568">
    <property type="entry name" value="PSP_pro-rich"/>
</dbReference>
<reference evidence="3 4" key="1">
    <citation type="journal article" date="2015" name="Fungal Genet. Biol.">
        <title>Evolution of novel wood decay mechanisms in Agaricales revealed by the genome sequences of Fistulina hepatica and Cylindrobasidium torrendii.</title>
        <authorList>
            <person name="Floudas D."/>
            <person name="Held B.W."/>
            <person name="Riley R."/>
            <person name="Nagy L.G."/>
            <person name="Koehler G."/>
            <person name="Ransdell A.S."/>
            <person name="Younus H."/>
            <person name="Chow J."/>
            <person name="Chiniquy J."/>
            <person name="Lipzen A."/>
            <person name="Tritt A."/>
            <person name="Sun H."/>
            <person name="Haridas S."/>
            <person name="LaButti K."/>
            <person name="Ohm R.A."/>
            <person name="Kues U."/>
            <person name="Blanchette R.A."/>
            <person name="Grigoriev I.V."/>
            <person name="Minto R.E."/>
            <person name="Hibbett D.S."/>
        </authorList>
    </citation>
    <scope>NUCLEOTIDE SEQUENCE [LARGE SCALE GENOMIC DNA]</scope>
    <source>
        <strain evidence="3 4">ATCC 64428</strain>
    </source>
</reference>
<evidence type="ECO:0000313" key="4">
    <source>
        <dbReference type="Proteomes" id="UP000054144"/>
    </source>
</evidence>
<feature type="compositionally biased region" description="Acidic residues" evidence="1">
    <location>
        <begin position="328"/>
        <end position="351"/>
    </location>
</feature>
<feature type="domain" description="PSP proline-rich" evidence="2">
    <location>
        <begin position="226"/>
        <end position="279"/>
    </location>
</feature>
<dbReference type="Pfam" id="PF04046">
    <property type="entry name" value="PSP"/>
    <property type="match status" value="1"/>
</dbReference>
<evidence type="ECO:0000259" key="2">
    <source>
        <dbReference type="SMART" id="SM00581"/>
    </source>
</evidence>
<evidence type="ECO:0000313" key="3">
    <source>
        <dbReference type="EMBL" id="KIY46855.1"/>
    </source>
</evidence>
<dbReference type="SMART" id="SM00581">
    <property type="entry name" value="PSP"/>
    <property type="match status" value="1"/>
</dbReference>
<feature type="region of interest" description="Disordered" evidence="1">
    <location>
        <begin position="312"/>
        <end position="414"/>
    </location>
</feature>
<dbReference type="GO" id="GO:0005634">
    <property type="term" value="C:nucleus"/>
    <property type="evidence" value="ECO:0007669"/>
    <property type="project" value="InterPro"/>
</dbReference>
<proteinExistence type="predicted"/>